<feature type="domain" description="Peptidase M48" evidence="12">
    <location>
        <begin position="83"/>
        <end position="306"/>
    </location>
</feature>
<feature type="transmembrane region" description="Helical" evidence="11">
    <location>
        <begin position="211"/>
        <end position="230"/>
    </location>
</feature>
<evidence type="ECO:0000259" key="12">
    <source>
        <dbReference type="Pfam" id="PF01435"/>
    </source>
</evidence>
<dbReference type="GO" id="GO:0006508">
    <property type="term" value="P:proteolysis"/>
    <property type="evidence" value="ECO:0007669"/>
    <property type="project" value="UniProtKB-KW"/>
</dbReference>
<keyword evidence="6 10" id="KW-0862">Zinc</keyword>
<feature type="transmembrane region" description="Helical" evidence="11">
    <location>
        <begin position="12"/>
        <end position="39"/>
    </location>
</feature>
<evidence type="ECO:0000256" key="4">
    <source>
        <dbReference type="ARBA" id="ARBA00022723"/>
    </source>
</evidence>
<keyword evidence="13" id="KW-0346">Stress response</keyword>
<keyword evidence="8 10" id="KW-0482">Metalloprotease</keyword>
<dbReference type="GO" id="GO:0046872">
    <property type="term" value="F:metal ion binding"/>
    <property type="evidence" value="ECO:0007669"/>
    <property type="project" value="UniProtKB-KW"/>
</dbReference>
<sequence length="317" mass="34242">MDSDALATRFLTVCTGLVLLALYLLLGALFAGVFAVLWAGSPDPVWLAVALLASALLFGYASYRGGTARILAALEATELPHDRAPELHARVERLAERMDVAEPTLLVGRMPMPNALAIGGRGRGSVVVLDAGLFRLLTLDEMETIVAHELAHIESRDSLVQTLGYSVVETFSGLLFLLLLPVGLVVVGLRRAVRLVLGRPLEPLAAHVERAYVVVAGVVVAATVVATLLLRAHSRRRELVADDRAADVTGRPEDLARALTRIERASNPDSGLLSSLYIHGEEDGGLTRLLATHPPMRERVERLLDRADEAWTPIEIE</sequence>
<dbReference type="Gene3D" id="3.30.2010.10">
    <property type="entry name" value="Metalloproteases ('zincins'), catalytic domain"/>
    <property type="match status" value="1"/>
</dbReference>
<evidence type="ECO:0000256" key="8">
    <source>
        <dbReference type="ARBA" id="ARBA00023049"/>
    </source>
</evidence>
<evidence type="ECO:0000313" key="13">
    <source>
        <dbReference type="EMBL" id="SDN14326.1"/>
    </source>
</evidence>
<dbReference type="AlphaFoldDB" id="A0A1G9Z125"/>
<comment type="similarity">
    <text evidence="10">Belongs to the peptidase M48 family.</text>
</comment>
<feature type="transmembrane region" description="Helical" evidence="11">
    <location>
        <begin position="45"/>
        <end position="63"/>
    </location>
</feature>
<gene>
    <name evidence="13" type="ORF">SAMN05192554_1173</name>
</gene>
<dbReference type="STRING" id="996166.SAMN05192554_1173"/>
<evidence type="ECO:0000256" key="11">
    <source>
        <dbReference type="SAM" id="Phobius"/>
    </source>
</evidence>
<dbReference type="InterPro" id="IPR001915">
    <property type="entry name" value="Peptidase_M48"/>
</dbReference>
<evidence type="ECO:0000256" key="2">
    <source>
        <dbReference type="ARBA" id="ARBA00022670"/>
    </source>
</evidence>
<dbReference type="PANTHER" id="PTHR43221">
    <property type="entry name" value="PROTEASE HTPX"/>
    <property type="match status" value="1"/>
</dbReference>
<keyword evidence="2 10" id="KW-0645">Protease</keyword>
<evidence type="ECO:0000256" key="9">
    <source>
        <dbReference type="ARBA" id="ARBA00023136"/>
    </source>
</evidence>
<keyword evidence="7 11" id="KW-1133">Transmembrane helix</keyword>
<evidence type="ECO:0000256" key="7">
    <source>
        <dbReference type="ARBA" id="ARBA00022989"/>
    </source>
</evidence>
<evidence type="ECO:0000256" key="3">
    <source>
        <dbReference type="ARBA" id="ARBA00022692"/>
    </source>
</evidence>
<reference evidence="13 14" key="1">
    <citation type="submission" date="2016-10" db="EMBL/GenBank/DDBJ databases">
        <authorList>
            <person name="de Groot N.N."/>
        </authorList>
    </citation>
    <scope>NUCLEOTIDE SEQUENCE [LARGE SCALE GENOMIC DNA]</scope>
    <source>
        <strain evidence="14">EB21,IBRC-M 10013,KCTC 4048</strain>
    </source>
</reference>
<dbReference type="RefSeq" id="WP_089734871.1">
    <property type="nucleotide sequence ID" value="NZ_FNIA01000017.1"/>
</dbReference>
<feature type="transmembrane region" description="Helical" evidence="11">
    <location>
        <begin position="171"/>
        <end position="191"/>
    </location>
</feature>
<dbReference type="OrthoDB" id="186977at2157"/>
<keyword evidence="1" id="KW-1003">Cell membrane</keyword>
<dbReference type="Proteomes" id="UP000199370">
    <property type="component" value="Unassembled WGS sequence"/>
</dbReference>
<organism evidence="13 14">
    <name type="scientific">Haloarchaeobius iranensis</name>
    <dbReference type="NCBI Taxonomy" id="996166"/>
    <lineage>
        <taxon>Archaea</taxon>
        <taxon>Methanobacteriati</taxon>
        <taxon>Methanobacteriota</taxon>
        <taxon>Stenosarchaea group</taxon>
        <taxon>Halobacteria</taxon>
        <taxon>Halobacteriales</taxon>
        <taxon>Halorubellaceae</taxon>
        <taxon>Haloarchaeobius</taxon>
    </lineage>
</organism>
<evidence type="ECO:0000313" key="14">
    <source>
        <dbReference type="Proteomes" id="UP000199370"/>
    </source>
</evidence>
<evidence type="ECO:0000256" key="6">
    <source>
        <dbReference type="ARBA" id="ARBA00022833"/>
    </source>
</evidence>
<dbReference type="GO" id="GO:0004222">
    <property type="term" value="F:metalloendopeptidase activity"/>
    <property type="evidence" value="ECO:0007669"/>
    <property type="project" value="InterPro"/>
</dbReference>
<dbReference type="PANTHER" id="PTHR43221:SF2">
    <property type="entry name" value="PROTEASE HTPX HOMOLOG"/>
    <property type="match status" value="1"/>
</dbReference>
<proteinExistence type="inferred from homology"/>
<name>A0A1G9Z125_9EURY</name>
<evidence type="ECO:0000256" key="10">
    <source>
        <dbReference type="RuleBase" id="RU003983"/>
    </source>
</evidence>
<keyword evidence="14" id="KW-1185">Reference proteome</keyword>
<keyword evidence="3 11" id="KW-0812">Transmembrane</keyword>
<dbReference type="EMBL" id="FNIA01000017">
    <property type="protein sequence ID" value="SDN14326.1"/>
    <property type="molecule type" value="Genomic_DNA"/>
</dbReference>
<keyword evidence="9 11" id="KW-0472">Membrane</keyword>
<dbReference type="InterPro" id="IPR050083">
    <property type="entry name" value="HtpX_protease"/>
</dbReference>
<protein>
    <submittedName>
        <fullName evidence="13">Heat shock protein HtpX</fullName>
    </submittedName>
</protein>
<evidence type="ECO:0000256" key="1">
    <source>
        <dbReference type="ARBA" id="ARBA00022475"/>
    </source>
</evidence>
<evidence type="ECO:0000256" key="5">
    <source>
        <dbReference type="ARBA" id="ARBA00022801"/>
    </source>
</evidence>
<dbReference type="Pfam" id="PF01435">
    <property type="entry name" value="Peptidase_M48"/>
    <property type="match status" value="1"/>
</dbReference>
<keyword evidence="5 10" id="KW-0378">Hydrolase</keyword>
<comment type="cofactor">
    <cofactor evidence="10">
        <name>Zn(2+)</name>
        <dbReference type="ChEBI" id="CHEBI:29105"/>
    </cofactor>
    <text evidence="10">Binds 1 zinc ion per subunit.</text>
</comment>
<accession>A0A1G9Z125</accession>
<keyword evidence="4" id="KW-0479">Metal-binding</keyword>